<evidence type="ECO:0000256" key="2">
    <source>
        <dbReference type="ARBA" id="ARBA00022840"/>
    </source>
</evidence>
<keyword evidence="6" id="KW-1185">Reference proteome</keyword>
<feature type="compositionally biased region" description="Low complexity" evidence="3">
    <location>
        <begin position="612"/>
        <end position="624"/>
    </location>
</feature>
<dbReference type="Gene3D" id="1.10.510.10">
    <property type="entry name" value="Transferase(Phosphotransferase) domain 1"/>
    <property type="match status" value="1"/>
</dbReference>
<feature type="region of interest" description="Disordered" evidence="3">
    <location>
        <begin position="507"/>
        <end position="553"/>
    </location>
</feature>
<dbReference type="PROSITE" id="PS50011">
    <property type="entry name" value="PROTEIN_KINASE_DOM"/>
    <property type="match status" value="1"/>
</dbReference>
<feature type="domain" description="Protein kinase" evidence="4">
    <location>
        <begin position="583"/>
        <end position="1196"/>
    </location>
</feature>
<feature type="compositionally biased region" description="Basic and acidic residues" evidence="3">
    <location>
        <begin position="459"/>
        <end position="475"/>
    </location>
</feature>
<feature type="compositionally biased region" description="Polar residues" evidence="3">
    <location>
        <begin position="674"/>
        <end position="688"/>
    </location>
</feature>
<accession>A7ASA3</accession>
<dbReference type="InterPro" id="IPR000719">
    <property type="entry name" value="Prot_kinase_dom"/>
</dbReference>
<dbReference type="RefSeq" id="XP_001610990.1">
    <property type="nucleotide sequence ID" value="XM_001610940.1"/>
</dbReference>
<comment type="caution">
    <text evidence="5">The sequence shown here is derived from an EMBL/GenBank/DDBJ whole genome shotgun (WGS) entry which is preliminary data.</text>
</comment>
<feature type="compositionally biased region" description="Polar residues" evidence="3">
    <location>
        <begin position="697"/>
        <end position="708"/>
    </location>
</feature>
<keyword evidence="5" id="KW-0808">Transferase</keyword>
<feature type="compositionally biased region" description="Basic and acidic residues" evidence="3">
    <location>
        <begin position="639"/>
        <end position="655"/>
    </location>
</feature>
<feature type="compositionally biased region" description="Basic and acidic residues" evidence="3">
    <location>
        <begin position="413"/>
        <end position="422"/>
    </location>
</feature>
<keyword evidence="1" id="KW-0547">Nucleotide-binding</keyword>
<proteinExistence type="predicted"/>
<dbReference type="GO" id="GO:0005524">
    <property type="term" value="F:ATP binding"/>
    <property type="evidence" value="ECO:0007669"/>
    <property type="project" value="UniProtKB-KW"/>
</dbReference>
<feature type="compositionally biased region" description="Polar residues" evidence="3">
    <location>
        <begin position="536"/>
        <end position="546"/>
    </location>
</feature>
<dbReference type="InterPro" id="IPR050117">
    <property type="entry name" value="MAPK"/>
</dbReference>
<sequence length="1371" mass="153488">MLTCRSSCLISSSQLSKPSTISELSIQDDSCEVVVSYKLDSLYSGRQNDEENGSIRSYGSNDAGDYNLFADDEDITPINTPTRFTSEHGQHPNLSELKTPQKCDIPSWKSITSQLNIPIDSAGAPFGTSQLFKNGDCDVMLDPLLSFSSEDLCLPKDVSNMDNVQNKVKIDGFELDLPSDDSDITVDISAIHDQIVSRILDNAEQRCKTVTFCTTYDNDEISESDFVEYPCEQSISSLEVSASNVPKEHSQERCLSMNNVNICESTGQYVDNGCLVEIKSNPDDCSQIVEYDNSSKLTYSVTEGSLVTNIKLSSVETHEIEGFKNAIKFNKMKELMSRSFPFTESDKKCSNVESSSSDSLQQGGRNRFKVSPKRIIDEESIIPDAPNQLQTSIGTSQYVENVDFEFLKKRKRDRSERDKHLSDSQSHPESNAGHDTTIINHDAVNSRVQRSSNNYRRNRNVEPRERSRPVMKDDSYGCLSGDDTTMVAYKDLSIGLNTSSLGRSLYSSGRNELSSSFHREASPNRETVSKRGKLSDTYNSTGSSKSTKAHRKKPVGDKVFAAEVFENKDWSSETWGSFINVINSRKRTLGHGSFSTVSFAFLRLTPSLTIQSTGSNGSNAPSSSRSKDSLFAETSQLDFSDKDAMDNDSHMEGSSDRTTVGSSSNASPRGDDSGNISEQGCSISSDIVGSQEAPANDSAQPSGAVSSNDGFIDSGGDIVDWMCSIIAKHCNKCAKVRTLDCAVKSINDVFWQARFQYIREKEMMLHFHANVLKPIACRFHTEEGTRVYQLLLPKAQGDLLDMLKHLIKYRTLNNRNPIYISNQSTGKQERKIIGLSETEVKFLFFQILSGLSFIHMCFQGNIHRHSDIKLQNILVFCSESDRHNPLRWRLCLADFGCSIMLHPTQHLEGAGLFKHLQDTVSKEWRSQLCSQLTSFVRGTVRCNAPEALSYDRHGTPRSNRNNNMLMWHKRNLLNMDATSEDNPTEPVAWAKKDISSKISYHSPRNTGRLVGASDGDPAEYFHVNRNADMWSAGIVLAELAKFGGCVPLDDVNIDEKYLTKSGDDALSAEYIAQRLNGTLGRGLFCRNNAVVRLKMQLDSPRDKSSPRYLKRNIVGDKGKNKQGALTDECLNMALASDIAAKCDLDYAMRIRNLKRDYFWWEYPRFSDNFWNMLANLLAYKPQERLTAVAALGHPWFNSNDGNSRPIFDDIDALITEQHKHLPMEHFYYVGSSLSLQNGNKKSQMNPEVSGADMKREAMMDPLNSDIVLESIGCYGKAGRSTHAWYSGPLHYRLATLKEHGIAIPDYIAQICRRETLVLESREKELFGSRGFVLSKLLSIKREHNMTWEDLMSSRVTHLLGCSILKHSKAQF</sequence>
<dbReference type="Proteomes" id="UP000002173">
    <property type="component" value="Unassembled WGS sequence"/>
</dbReference>
<evidence type="ECO:0000259" key="4">
    <source>
        <dbReference type="PROSITE" id="PS50011"/>
    </source>
</evidence>
<feature type="compositionally biased region" description="Polar residues" evidence="3">
    <location>
        <begin position="423"/>
        <end position="439"/>
    </location>
</feature>
<dbReference type="GO" id="GO:0004672">
    <property type="term" value="F:protein kinase activity"/>
    <property type="evidence" value="ECO:0007669"/>
    <property type="project" value="InterPro"/>
</dbReference>
<feature type="region of interest" description="Disordered" evidence="3">
    <location>
        <begin position="410"/>
        <end position="477"/>
    </location>
</feature>
<dbReference type="Pfam" id="PF00069">
    <property type="entry name" value="Pkinase"/>
    <property type="match status" value="1"/>
</dbReference>
<feature type="compositionally biased region" description="Basic and acidic residues" evidence="3">
    <location>
        <begin position="517"/>
        <end position="529"/>
    </location>
</feature>
<keyword evidence="5" id="KW-0418">Kinase</keyword>
<protein>
    <submittedName>
        <fullName evidence="5">Protein kinase domain containing protein</fullName>
    </submittedName>
</protein>
<feature type="compositionally biased region" description="Polar residues" evidence="3">
    <location>
        <begin position="656"/>
        <end position="667"/>
    </location>
</feature>
<dbReference type="GeneID" id="5479224"/>
<dbReference type="EMBL" id="AAXT01000002">
    <property type="protein sequence ID" value="EDO07422.1"/>
    <property type="molecule type" value="Genomic_DNA"/>
</dbReference>
<name>A7ASA3_BABBO</name>
<dbReference type="SMART" id="SM00220">
    <property type="entry name" value="S_TKc"/>
    <property type="match status" value="1"/>
</dbReference>
<dbReference type="KEGG" id="bbo:BBOV_IV010690"/>
<dbReference type="InParanoid" id="A7ASA3"/>
<dbReference type="VEuPathDB" id="PiroplasmaDB:BBOV_IV010690"/>
<reference evidence="6" key="3">
    <citation type="journal article" date="2021" name="Int. J. Parasitol.">
        <title>Comparative analysis of gene expression between Babesia bovis blood stages and kinetes allowed by improved genome annotation.</title>
        <authorList>
            <person name="Ueti M.W."/>
            <person name="Johnson W.C."/>
            <person name="Kappmeyer L.S."/>
            <person name="Herndon D.R."/>
            <person name="Mousel M.R."/>
            <person name="Reif K.E."/>
            <person name="Taus N.S."/>
            <person name="Ifeonu O.O."/>
            <person name="Silva J.C."/>
            <person name="Suarez C.E."/>
            <person name="Brayton K.A."/>
        </authorList>
    </citation>
    <scope>NUCLEOTIDE SEQUENCE [LARGE SCALE GENOMIC DNA]</scope>
</reference>
<feature type="region of interest" description="Disordered" evidence="3">
    <location>
        <begin position="610"/>
        <end position="708"/>
    </location>
</feature>
<keyword evidence="2" id="KW-0067">ATP-binding</keyword>
<dbReference type="SUPFAM" id="SSF56112">
    <property type="entry name" value="Protein kinase-like (PK-like)"/>
    <property type="match status" value="1"/>
</dbReference>
<gene>
    <name evidence="5" type="ORF">BBOV_IV010690</name>
</gene>
<dbReference type="PANTHER" id="PTHR24055">
    <property type="entry name" value="MITOGEN-ACTIVATED PROTEIN KINASE"/>
    <property type="match status" value="1"/>
</dbReference>
<dbReference type="eggNOG" id="ENOG502SQWS">
    <property type="taxonomic scope" value="Eukaryota"/>
</dbReference>
<evidence type="ECO:0000256" key="1">
    <source>
        <dbReference type="ARBA" id="ARBA00022741"/>
    </source>
</evidence>
<reference evidence="6" key="2">
    <citation type="journal article" date="2020" name="Data Brief">
        <title>Transcriptome dataset of Babesia bovis life stages within vertebrate and invertebrate hosts.</title>
        <authorList>
            <person name="Ueti M.W."/>
            <person name="Johnson W.C."/>
            <person name="Kappmeyer L.S."/>
            <person name="Herndon D.R."/>
            <person name="Mousel M.R."/>
            <person name="Reif K.E."/>
            <person name="Taus N.S."/>
            <person name="Ifeonu O.O."/>
            <person name="Silva J.C."/>
            <person name="Suarez C.E."/>
            <person name="Brayton K.A."/>
        </authorList>
    </citation>
    <scope>NUCLEOTIDE SEQUENCE [LARGE SCALE GENOMIC DNA]</scope>
</reference>
<feature type="region of interest" description="Disordered" evidence="3">
    <location>
        <begin position="77"/>
        <end position="99"/>
    </location>
</feature>
<dbReference type="InterPro" id="IPR011009">
    <property type="entry name" value="Kinase-like_dom_sf"/>
</dbReference>
<feature type="compositionally biased region" description="Polar residues" evidence="3">
    <location>
        <begin position="351"/>
        <end position="364"/>
    </location>
</feature>
<evidence type="ECO:0000313" key="5">
    <source>
        <dbReference type="EMBL" id="EDO07422.1"/>
    </source>
</evidence>
<evidence type="ECO:0000313" key="6">
    <source>
        <dbReference type="Proteomes" id="UP000002173"/>
    </source>
</evidence>
<organism evidence="5 6">
    <name type="scientific">Babesia bovis</name>
    <dbReference type="NCBI Taxonomy" id="5865"/>
    <lineage>
        <taxon>Eukaryota</taxon>
        <taxon>Sar</taxon>
        <taxon>Alveolata</taxon>
        <taxon>Apicomplexa</taxon>
        <taxon>Aconoidasida</taxon>
        <taxon>Piroplasmida</taxon>
        <taxon>Babesiidae</taxon>
        <taxon>Babesia</taxon>
    </lineage>
</organism>
<evidence type="ECO:0000256" key="3">
    <source>
        <dbReference type="SAM" id="MobiDB-lite"/>
    </source>
</evidence>
<reference evidence="5 6" key="1">
    <citation type="journal article" date="2007" name="PLoS Pathog.">
        <title>Genome sequence of Babesia bovis and comparative analysis of apicomplexan hemoprotozoa.</title>
        <authorList>
            <person name="Brayton K.A."/>
            <person name="Lau A.O.T."/>
            <person name="Herndon D.R."/>
            <person name="Hannick L."/>
            <person name="Kappmeyer L.S."/>
            <person name="Berens S.J."/>
            <person name="Bidwell S.L."/>
            <person name="Brown W.C."/>
            <person name="Crabtree J."/>
            <person name="Fadrosh D."/>
            <person name="Feldblum T."/>
            <person name="Forberger H.A."/>
            <person name="Haas B.J."/>
            <person name="Howell J.M."/>
            <person name="Khouri H."/>
            <person name="Koo H."/>
            <person name="Mann D.J."/>
            <person name="Norimine J."/>
            <person name="Paulsen I.T."/>
            <person name="Radune D."/>
            <person name="Ren Q."/>
            <person name="Smith R.K. Jr."/>
            <person name="Suarez C.E."/>
            <person name="White O."/>
            <person name="Wortman J.R."/>
            <person name="Knowles D.P. Jr."/>
            <person name="McElwain T.F."/>
            <person name="Nene V.M."/>
        </authorList>
    </citation>
    <scope>NUCLEOTIDE SEQUENCE [LARGE SCALE GENOMIC DNA]</scope>
    <source>
        <strain evidence="5">T2Bo</strain>
    </source>
</reference>
<feature type="compositionally biased region" description="Low complexity" evidence="3">
    <location>
        <begin position="445"/>
        <end position="455"/>
    </location>
</feature>
<feature type="region of interest" description="Disordered" evidence="3">
    <location>
        <begin position="344"/>
        <end position="372"/>
    </location>
</feature>